<dbReference type="Proteomes" id="UP001501009">
    <property type="component" value="Unassembled WGS sequence"/>
</dbReference>
<keyword evidence="2" id="KW-1185">Reference proteome</keyword>
<evidence type="ECO:0000313" key="2">
    <source>
        <dbReference type="Proteomes" id="UP001501009"/>
    </source>
</evidence>
<name>A0ABP7GPU8_9ACTN</name>
<organism evidence="1 2">
    <name type="scientific">Streptomyces coacervatus</name>
    <dbReference type="NCBI Taxonomy" id="647381"/>
    <lineage>
        <taxon>Bacteria</taxon>
        <taxon>Bacillati</taxon>
        <taxon>Actinomycetota</taxon>
        <taxon>Actinomycetes</taxon>
        <taxon>Kitasatosporales</taxon>
        <taxon>Streptomycetaceae</taxon>
        <taxon>Streptomyces</taxon>
    </lineage>
</organism>
<gene>
    <name evidence="1" type="ORF">GCM10022403_002270</name>
</gene>
<sequence length="68" mass="7018">MHFSLGSRPGRTLLHQSCYPESRPAVPVRADVSASTRNAGHGVVDSAALYGAVVPADAWVVVSEAEGG</sequence>
<proteinExistence type="predicted"/>
<protein>
    <submittedName>
        <fullName evidence="1">Uncharacterized protein</fullName>
    </submittedName>
</protein>
<accession>A0ABP7GPU8</accession>
<dbReference type="EMBL" id="BAABDE010000002">
    <property type="protein sequence ID" value="GAA3770477.1"/>
    <property type="molecule type" value="Genomic_DNA"/>
</dbReference>
<comment type="caution">
    <text evidence="1">The sequence shown here is derived from an EMBL/GenBank/DDBJ whole genome shotgun (WGS) entry which is preliminary data.</text>
</comment>
<reference evidence="2" key="1">
    <citation type="journal article" date="2019" name="Int. J. Syst. Evol. Microbiol.">
        <title>The Global Catalogue of Microorganisms (GCM) 10K type strain sequencing project: providing services to taxonomists for standard genome sequencing and annotation.</title>
        <authorList>
            <consortium name="The Broad Institute Genomics Platform"/>
            <consortium name="The Broad Institute Genome Sequencing Center for Infectious Disease"/>
            <person name="Wu L."/>
            <person name="Ma J."/>
        </authorList>
    </citation>
    <scope>NUCLEOTIDE SEQUENCE [LARGE SCALE GENOMIC DNA]</scope>
    <source>
        <strain evidence="2">JCM 17138</strain>
    </source>
</reference>
<evidence type="ECO:0000313" key="1">
    <source>
        <dbReference type="EMBL" id="GAA3770477.1"/>
    </source>
</evidence>